<evidence type="ECO:0000256" key="11">
    <source>
        <dbReference type="ARBA" id="ARBA00023268"/>
    </source>
</evidence>
<dbReference type="EMBL" id="JBAKIA010000010">
    <property type="protein sequence ID" value="MEJ8475280.1"/>
    <property type="molecule type" value="Genomic_DNA"/>
</dbReference>
<accession>A0ABU8TM80</accession>
<dbReference type="InterPro" id="IPR006108">
    <property type="entry name" value="3HC_DH_C"/>
</dbReference>
<dbReference type="Pfam" id="PF00378">
    <property type="entry name" value="ECH_1"/>
    <property type="match status" value="1"/>
</dbReference>
<evidence type="ECO:0000256" key="7">
    <source>
        <dbReference type="ARBA" id="ARBA00023098"/>
    </source>
</evidence>
<keyword evidence="6" id="KW-0520">NAD</keyword>
<evidence type="ECO:0000256" key="10">
    <source>
        <dbReference type="ARBA" id="ARBA00023239"/>
    </source>
</evidence>
<comment type="caution">
    <text evidence="15">The sequence shown here is derived from an EMBL/GenBank/DDBJ whole genome shotgun (WGS) entry which is preliminary data.</text>
</comment>
<dbReference type="Pfam" id="PF00725">
    <property type="entry name" value="3HCDH"/>
    <property type="match status" value="2"/>
</dbReference>
<dbReference type="RefSeq" id="WP_340275277.1">
    <property type="nucleotide sequence ID" value="NZ_JBAKIA010000010.1"/>
</dbReference>
<evidence type="ECO:0000256" key="9">
    <source>
        <dbReference type="ARBA" id="ARBA00023235"/>
    </source>
</evidence>
<keyword evidence="11" id="KW-0511">Multifunctional enzyme</keyword>
<dbReference type="InterPro" id="IPR006176">
    <property type="entry name" value="3-OHacyl-CoA_DH_NAD-bd"/>
</dbReference>
<name>A0ABU8TM80_9HYPH</name>
<dbReference type="InterPro" id="IPR001753">
    <property type="entry name" value="Enoyl-CoA_hydra/iso"/>
</dbReference>
<keyword evidence="7" id="KW-0443">Lipid metabolism</keyword>
<dbReference type="CDD" id="cd06558">
    <property type="entry name" value="crotonase-like"/>
    <property type="match status" value="1"/>
</dbReference>
<dbReference type="SUPFAM" id="SSF52096">
    <property type="entry name" value="ClpP/crotonase"/>
    <property type="match status" value="1"/>
</dbReference>
<keyword evidence="3" id="KW-0276">Fatty acid metabolism</keyword>
<dbReference type="Gene3D" id="3.40.50.720">
    <property type="entry name" value="NAD(P)-binding Rossmann-like Domain"/>
    <property type="match status" value="1"/>
</dbReference>
<reference evidence="15 16" key="1">
    <citation type="submission" date="2024-02" db="EMBL/GenBank/DDBJ databases">
        <title>Roseibium algae sp. nov., isolated from marine alga (Grateloupia sp.), showing potential in myo-inositol conversion.</title>
        <authorList>
            <person name="Wang Y."/>
        </authorList>
    </citation>
    <scope>NUCLEOTIDE SEQUENCE [LARGE SCALE GENOMIC DNA]</scope>
    <source>
        <strain evidence="15 16">H3510</strain>
    </source>
</reference>
<evidence type="ECO:0000256" key="1">
    <source>
        <dbReference type="ARBA" id="ARBA00004275"/>
    </source>
</evidence>
<evidence type="ECO:0000256" key="2">
    <source>
        <dbReference type="ARBA" id="ARBA00005005"/>
    </source>
</evidence>
<evidence type="ECO:0000313" key="16">
    <source>
        <dbReference type="Proteomes" id="UP001385499"/>
    </source>
</evidence>
<protein>
    <submittedName>
        <fullName evidence="15">3-hydroxyacyl-CoA dehydrogenase NAD-binding domain-containing protein</fullName>
    </submittedName>
</protein>
<organism evidence="15 16">
    <name type="scientific">Roseibium algae</name>
    <dbReference type="NCBI Taxonomy" id="3123038"/>
    <lineage>
        <taxon>Bacteria</taxon>
        <taxon>Pseudomonadati</taxon>
        <taxon>Pseudomonadota</taxon>
        <taxon>Alphaproteobacteria</taxon>
        <taxon>Hyphomicrobiales</taxon>
        <taxon>Stappiaceae</taxon>
        <taxon>Roseibium</taxon>
    </lineage>
</organism>
<evidence type="ECO:0000313" key="15">
    <source>
        <dbReference type="EMBL" id="MEJ8475280.1"/>
    </source>
</evidence>
<dbReference type="InterPro" id="IPR008927">
    <property type="entry name" value="6-PGluconate_DH-like_C_sf"/>
</dbReference>
<evidence type="ECO:0000256" key="5">
    <source>
        <dbReference type="ARBA" id="ARBA00023002"/>
    </source>
</evidence>
<feature type="domain" description="3-hydroxyacyl-CoA dehydrogenase NAD binding" evidence="14">
    <location>
        <begin position="294"/>
        <end position="470"/>
    </location>
</feature>
<proteinExistence type="predicted"/>
<dbReference type="Pfam" id="PF02737">
    <property type="entry name" value="3HCDH_N"/>
    <property type="match status" value="1"/>
</dbReference>
<evidence type="ECO:0000256" key="8">
    <source>
        <dbReference type="ARBA" id="ARBA00023140"/>
    </source>
</evidence>
<gene>
    <name evidence="15" type="ORF">V6575_14390</name>
</gene>
<comment type="catalytic activity">
    <reaction evidence="12">
        <text>a (3S)-3-hydroxyacyl-CoA + NAD(+) = a 3-oxoacyl-CoA + NADH + H(+)</text>
        <dbReference type="Rhea" id="RHEA:22432"/>
        <dbReference type="ChEBI" id="CHEBI:15378"/>
        <dbReference type="ChEBI" id="CHEBI:57318"/>
        <dbReference type="ChEBI" id="CHEBI:57540"/>
        <dbReference type="ChEBI" id="CHEBI:57945"/>
        <dbReference type="ChEBI" id="CHEBI:90726"/>
        <dbReference type="EC" id="1.1.1.35"/>
    </reaction>
</comment>
<evidence type="ECO:0000259" key="14">
    <source>
        <dbReference type="Pfam" id="PF02737"/>
    </source>
</evidence>
<evidence type="ECO:0000256" key="12">
    <source>
        <dbReference type="ARBA" id="ARBA00049556"/>
    </source>
</evidence>
<keyword evidence="16" id="KW-1185">Reference proteome</keyword>
<evidence type="ECO:0000259" key="13">
    <source>
        <dbReference type="Pfam" id="PF00725"/>
    </source>
</evidence>
<keyword evidence="8" id="KW-0576">Peroxisome</keyword>
<dbReference type="SUPFAM" id="SSF48179">
    <property type="entry name" value="6-phosphogluconate dehydrogenase C-terminal domain-like"/>
    <property type="match status" value="2"/>
</dbReference>
<keyword evidence="10" id="KW-0456">Lyase</keyword>
<dbReference type="Proteomes" id="UP001385499">
    <property type="component" value="Unassembled WGS sequence"/>
</dbReference>
<dbReference type="PANTHER" id="PTHR23309">
    <property type="entry name" value="3-HYDROXYACYL-COA DEHYROGENASE"/>
    <property type="match status" value="1"/>
</dbReference>
<sequence length="704" mass="74413">MSALVTYQLRGSIAVVTIDNPPVNAISQKVRAELDAAVTRLSEDTNAVAAVITGAGKVFIGGADISEFGKPPQAPFLTEVLTRLEDCPKPIVAAINGAALGGGLEVALATHGRVAVSSVSLGLPEVTLGVLPGAGGTQRLPRLIGTDAALDIITTGKPVKGDTALALGLMDEVSEQPDLLDAALRLAEKIAQAGAPQATGLRALPAQPANGFDSIRSKVKASAPGQVSALKAIDAVEAATKLGRTEGLAEERRLFLELMETPQRAALIHAFFSERKAAHQPDVAGLMPEPFTEIGVVGGGTMGAGIATAALSAGLTVTLIERDQAAADKAFETISGNLAGAVKRGKLSEEARQSILAEKLTTSTSYDALSTSDILIEAVFESMDVKKQVFAQLDAVAKPGATLATNTSYLDINEIAASTTRPQGVIGLHFFSPAHVMRLLEVVVAEKTSPAHTARAFALAKRLGKIGVRAGVCDGFIGNRILSHYKTATDHMVMDGASPYDIDAAVTALGFAMGPFQVSDLAGIDIGHAARQRRKPFRHALERSADYADRLFENGWLGRKTGRGFYIYDTNSQKGRINPDVLPLIEAERKAAGIKPRHFSMEEIQRRYMAAMINEAARVLTDGIAQRPSDIDVVFLSGYGFPRWRGGPMHFADSQGLAKVLDDIRSFASDDAHFWSVAPLLEELVANGQTFNDLNKASTKDTNS</sequence>
<keyword evidence="4" id="KW-0442">Lipid degradation</keyword>
<keyword evidence="5" id="KW-0560">Oxidoreductase</keyword>
<dbReference type="SUPFAM" id="SSF51735">
    <property type="entry name" value="NAD(P)-binding Rossmann-fold domains"/>
    <property type="match status" value="1"/>
</dbReference>
<evidence type="ECO:0000256" key="6">
    <source>
        <dbReference type="ARBA" id="ARBA00023027"/>
    </source>
</evidence>
<dbReference type="Gene3D" id="1.10.1040.50">
    <property type="match status" value="1"/>
</dbReference>
<dbReference type="InterPro" id="IPR036291">
    <property type="entry name" value="NAD(P)-bd_dom_sf"/>
</dbReference>
<comment type="subcellular location">
    <subcellularLocation>
        <location evidence="1">Peroxisome</location>
    </subcellularLocation>
</comment>
<feature type="domain" description="3-hydroxyacyl-CoA dehydrogenase C-terminal" evidence="13">
    <location>
        <begin position="475"/>
        <end position="568"/>
    </location>
</feature>
<dbReference type="InterPro" id="IPR029045">
    <property type="entry name" value="ClpP/crotonase-like_dom_sf"/>
</dbReference>
<comment type="pathway">
    <text evidence="2">Lipid metabolism; fatty acid beta-oxidation.</text>
</comment>
<dbReference type="Gene3D" id="3.90.226.10">
    <property type="entry name" value="2-enoyl-CoA Hydratase, Chain A, domain 1"/>
    <property type="match status" value="1"/>
</dbReference>
<keyword evidence="9" id="KW-0413">Isomerase</keyword>
<evidence type="ECO:0000256" key="4">
    <source>
        <dbReference type="ARBA" id="ARBA00022963"/>
    </source>
</evidence>
<evidence type="ECO:0000256" key="3">
    <source>
        <dbReference type="ARBA" id="ARBA00022832"/>
    </source>
</evidence>
<feature type="domain" description="3-hydroxyacyl-CoA dehydrogenase C-terminal" evidence="13">
    <location>
        <begin position="606"/>
        <end position="689"/>
    </location>
</feature>